<dbReference type="Proteomes" id="UP000704712">
    <property type="component" value="Unassembled WGS sequence"/>
</dbReference>
<dbReference type="AlphaFoldDB" id="A0A8S9US85"/>
<evidence type="ECO:0000313" key="2">
    <source>
        <dbReference type="Proteomes" id="UP000704712"/>
    </source>
</evidence>
<protein>
    <submittedName>
        <fullName evidence="1">Uncharacterized protein</fullName>
    </submittedName>
</protein>
<organism evidence="1 2">
    <name type="scientific">Phytophthora infestans</name>
    <name type="common">Potato late blight agent</name>
    <name type="synonym">Botrytis infestans</name>
    <dbReference type="NCBI Taxonomy" id="4787"/>
    <lineage>
        <taxon>Eukaryota</taxon>
        <taxon>Sar</taxon>
        <taxon>Stramenopiles</taxon>
        <taxon>Oomycota</taxon>
        <taxon>Peronosporomycetes</taxon>
        <taxon>Peronosporales</taxon>
        <taxon>Peronosporaceae</taxon>
        <taxon>Phytophthora</taxon>
    </lineage>
</organism>
<gene>
    <name evidence="1" type="ORF">GN958_ATG06922</name>
</gene>
<comment type="caution">
    <text evidence="1">The sequence shown here is derived from an EMBL/GenBank/DDBJ whole genome shotgun (WGS) entry which is preliminary data.</text>
</comment>
<reference evidence="1" key="1">
    <citation type="submission" date="2020-03" db="EMBL/GenBank/DDBJ databases">
        <title>Hybrid Assembly of Korean Phytophthora infestans isolates.</title>
        <authorList>
            <person name="Prokchorchik M."/>
            <person name="Lee Y."/>
            <person name="Seo J."/>
            <person name="Cho J.-H."/>
            <person name="Park Y.-E."/>
            <person name="Jang D.-C."/>
            <person name="Im J.-S."/>
            <person name="Choi J.-G."/>
            <person name="Park H.-J."/>
            <person name="Lee G.-B."/>
            <person name="Lee Y.-G."/>
            <person name="Hong S.-Y."/>
            <person name="Cho K."/>
            <person name="Sohn K.H."/>
        </authorList>
    </citation>
    <scope>NUCLEOTIDE SEQUENCE</scope>
    <source>
        <strain evidence="1">KR_2_A2</strain>
    </source>
</reference>
<dbReference type="EMBL" id="JAACNO010000947">
    <property type="protein sequence ID" value="KAF4143836.1"/>
    <property type="molecule type" value="Genomic_DNA"/>
</dbReference>
<proteinExistence type="predicted"/>
<evidence type="ECO:0000313" key="1">
    <source>
        <dbReference type="EMBL" id="KAF4143836.1"/>
    </source>
</evidence>
<sequence length="376" mass="43291">MCKFRRDVALHLVDPVHEYQRLYPDHLGFESPAAATAALFSHYDVTRHKQIDKRVAPTFWAGPHELRAMAQYLREPIVVFDVNAHNDAHMQCYLYKQYRLPDGTDHESGYGKSFTDREATEYLKNCWDLHIISTCMVLRHHERHFYGVSHGELYLQWRAEGDAELAETISDSYTWKSTINQLTESERKTDLQTVNQLVNMDSVNWLLCKRMEMRERLDVAHARLGLPVLESSSPDFDAEAAVTCENQQIHEEYGLDHLAASSPTPGDSSSKDDEVPTRIARVATGTVVTNSYFRILRDSPDSPMDHVDKPLAVTIEAANCETFRTWCELFRAKLKIPTTKRRRGTAADIMEWLFKTPEALRHLYAFLPYPEQEAKT</sequence>
<name>A0A8S9US85_PHYIN</name>
<accession>A0A8S9US85</accession>